<dbReference type="AlphaFoldDB" id="A0A6I4NL66"/>
<accession>A0A6I4NL66</accession>
<keyword evidence="2" id="KW-1185">Reference proteome</keyword>
<dbReference type="Proteomes" id="UP000471501">
    <property type="component" value="Unassembled WGS sequence"/>
</dbReference>
<evidence type="ECO:0000313" key="2">
    <source>
        <dbReference type="Proteomes" id="UP000471501"/>
    </source>
</evidence>
<name>A0A6I4NL66_9FLAO</name>
<dbReference type="RefSeq" id="WP_160375078.1">
    <property type="nucleotide sequence ID" value="NZ_WSTB01000006.1"/>
</dbReference>
<protein>
    <submittedName>
        <fullName evidence="1">Uncharacterized protein</fullName>
    </submittedName>
</protein>
<sequence length="317" mass="37502">MKYDFLNQLFLEDDEFEDLFKDFDFNLLESLEFKEDAVREEIVFPILKKLGYSASSNNKIIRSKNLIHPFCYFGTKKEMVNIIPDYTFEINGENKWILDAKRPTENIISGKNVSQAYSYAVHQEIRSEIFCLCNGKEISMFNTKNHEPLLHFHIKDLKENWNNLEMILGPEFIQKPFLKNFKLDLGLFIMRTGTENCYFDPMIFPFNTINAIAKLNENEYSVSGLFKFDHAGYDHLEFMGTFDFKYKEYQELLSIMPKDLRKTISESLSRQPFKYFEVNSPKFCFNLFAILDNKILNNENESYLPLLVDHVEKRNCP</sequence>
<organism evidence="1 2">
    <name type="scientific">Flavobacterium hydrocarbonoxydans</name>
    <dbReference type="NCBI Taxonomy" id="2683249"/>
    <lineage>
        <taxon>Bacteria</taxon>
        <taxon>Pseudomonadati</taxon>
        <taxon>Bacteroidota</taxon>
        <taxon>Flavobacteriia</taxon>
        <taxon>Flavobacteriales</taxon>
        <taxon>Flavobacteriaceae</taxon>
        <taxon>Flavobacterium</taxon>
    </lineage>
</organism>
<evidence type="ECO:0000313" key="1">
    <source>
        <dbReference type="EMBL" id="MWB95156.1"/>
    </source>
</evidence>
<reference evidence="1 2" key="1">
    <citation type="submission" date="2019-12" db="EMBL/GenBank/DDBJ databases">
        <authorList>
            <person name="Kim Y.S."/>
        </authorList>
    </citation>
    <scope>NUCLEOTIDE SEQUENCE [LARGE SCALE GENOMIC DNA]</scope>
    <source>
        <strain evidence="1 2">GA093</strain>
    </source>
</reference>
<gene>
    <name evidence="1" type="ORF">GON26_12360</name>
</gene>
<proteinExistence type="predicted"/>
<dbReference type="EMBL" id="WSTB01000006">
    <property type="protein sequence ID" value="MWB95156.1"/>
    <property type="molecule type" value="Genomic_DNA"/>
</dbReference>
<comment type="caution">
    <text evidence="1">The sequence shown here is derived from an EMBL/GenBank/DDBJ whole genome shotgun (WGS) entry which is preliminary data.</text>
</comment>